<evidence type="ECO:0000313" key="1">
    <source>
        <dbReference type="EMBL" id="POM61405.1"/>
    </source>
</evidence>
<name>A0A2P4X788_9STRA</name>
<accession>A0A2P4X788</accession>
<proteinExistence type="predicted"/>
<dbReference type="Proteomes" id="UP000237271">
    <property type="component" value="Unassembled WGS sequence"/>
</dbReference>
<organism evidence="1 2">
    <name type="scientific">Phytophthora palmivora</name>
    <dbReference type="NCBI Taxonomy" id="4796"/>
    <lineage>
        <taxon>Eukaryota</taxon>
        <taxon>Sar</taxon>
        <taxon>Stramenopiles</taxon>
        <taxon>Oomycota</taxon>
        <taxon>Peronosporomycetes</taxon>
        <taxon>Peronosporales</taxon>
        <taxon>Peronosporaceae</taxon>
        <taxon>Phytophthora</taxon>
    </lineage>
</organism>
<dbReference type="EMBL" id="NCKW01016022">
    <property type="protein sequence ID" value="POM61405.1"/>
    <property type="molecule type" value="Genomic_DNA"/>
</dbReference>
<evidence type="ECO:0000313" key="2">
    <source>
        <dbReference type="Proteomes" id="UP000237271"/>
    </source>
</evidence>
<keyword evidence="2" id="KW-1185">Reference proteome</keyword>
<dbReference type="AlphaFoldDB" id="A0A2P4X788"/>
<reference evidence="1 2" key="1">
    <citation type="journal article" date="2017" name="Genome Biol. Evol.">
        <title>Phytophthora megakarya and P. palmivora, closely related causal agents of cacao black pod rot, underwent increases in genome sizes and gene numbers by different mechanisms.</title>
        <authorList>
            <person name="Ali S.S."/>
            <person name="Shao J."/>
            <person name="Lary D.J."/>
            <person name="Kronmiller B."/>
            <person name="Shen D."/>
            <person name="Strem M.D."/>
            <person name="Amoako-Attah I."/>
            <person name="Akrofi A.Y."/>
            <person name="Begoude B.A."/>
            <person name="Ten Hoopen G.M."/>
            <person name="Coulibaly K."/>
            <person name="Kebe B.I."/>
            <person name="Melnick R.L."/>
            <person name="Guiltinan M.J."/>
            <person name="Tyler B.M."/>
            <person name="Meinhardt L.W."/>
            <person name="Bailey B.A."/>
        </authorList>
    </citation>
    <scope>NUCLEOTIDE SEQUENCE [LARGE SCALE GENOMIC DNA]</scope>
    <source>
        <strain evidence="2">sbr112.9</strain>
    </source>
</reference>
<comment type="caution">
    <text evidence="1">The sequence shown here is derived from an EMBL/GenBank/DDBJ whole genome shotgun (WGS) entry which is preliminary data.</text>
</comment>
<dbReference type="OrthoDB" id="114051at2759"/>
<protein>
    <submittedName>
        <fullName evidence="1">Gag protein</fullName>
    </submittedName>
</protein>
<gene>
    <name evidence="1" type="ORF">PHPALM_29584</name>
</gene>
<sequence length="66" mass="7154">MPSKLGGCVAPEEVEHVEAFDTYERGLIAHVQGLQTPVAELKPVQPKPLMLKVNPSEGKEGESLPF</sequence>